<organism evidence="1 2">
    <name type="scientific">Dermacentor silvarum</name>
    <name type="common">Tick</name>
    <dbReference type="NCBI Taxonomy" id="543639"/>
    <lineage>
        <taxon>Eukaryota</taxon>
        <taxon>Metazoa</taxon>
        <taxon>Ecdysozoa</taxon>
        <taxon>Arthropoda</taxon>
        <taxon>Chelicerata</taxon>
        <taxon>Arachnida</taxon>
        <taxon>Acari</taxon>
        <taxon>Parasitiformes</taxon>
        <taxon>Ixodida</taxon>
        <taxon>Ixodoidea</taxon>
        <taxon>Ixodidae</taxon>
        <taxon>Rhipicephalinae</taxon>
        <taxon>Dermacentor</taxon>
    </lineage>
</organism>
<dbReference type="Proteomes" id="UP000821865">
    <property type="component" value="Chromosome 9"/>
</dbReference>
<proteinExistence type="predicted"/>
<evidence type="ECO:0000313" key="1">
    <source>
        <dbReference type="EMBL" id="KAH7934029.1"/>
    </source>
</evidence>
<accession>A0ACB8C5D6</accession>
<protein>
    <submittedName>
        <fullName evidence="1">Uncharacterized protein</fullName>
    </submittedName>
</protein>
<comment type="caution">
    <text evidence="1">The sequence shown here is derived from an EMBL/GenBank/DDBJ whole genome shotgun (WGS) entry which is preliminary data.</text>
</comment>
<gene>
    <name evidence="1" type="ORF">HPB49_020659</name>
</gene>
<dbReference type="EMBL" id="CM023478">
    <property type="protein sequence ID" value="KAH7934029.1"/>
    <property type="molecule type" value="Genomic_DNA"/>
</dbReference>
<name>A0ACB8C5D6_DERSI</name>
<keyword evidence="2" id="KW-1185">Reference proteome</keyword>
<reference evidence="1" key="1">
    <citation type="submission" date="2020-05" db="EMBL/GenBank/DDBJ databases">
        <title>Large-scale comparative analyses of tick genomes elucidate their genetic diversity and vector capacities.</title>
        <authorList>
            <person name="Jia N."/>
            <person name="Wang J."/>
            <person name="Shi W."/>
            <person name="Du L."/>
            <person name="Sun Y."/>
            <person name="Zhan W."/>
            <person name="Jiang J."/>
            <person name="Wang Q."/>
            <person name="Zhang B."/>
            <person name="Ji P."/>
            <person name="Sakyi L.B."/>
            <person name="Cui X."/>
            <person name="Yuan T."/>
            <person name="Jiang B."/>
            <person name="Yang W."/>
            <person name="Lam T.T.-Y."/>
            <person name="Chang Q."/>
            <person name="Ding S."/>
            <person name="Wang X."/>
            <person name="Zhu J."/>
            <person name="Ruan X."/>
            <person name="Zhao L."/>
            <person name="Wei J."/>
            <person name="Que T."/>
            <person name="Du C."/>
            <person name="Cheng J."/>
            <person name="Dai P."/>
            <person name="Han X."/>
            <person name="Huang E."/>
            <person name="Gao Y."/>
            <person name="Liu J."/>
            <person name="Shao H."/>
            <person name="Ye R."/>
            <person name="Li L."/>
            <person name="Wei W."/>
            <person name="Wang X."/>
            <person name="Wang C."/>
            <person name="Yang T."/>
            <person name="Huo Q."/>
            <person name="Li W."/>
            <person name="Guo W."/>
            <person name="Chen H."/>
            <person name="Zhou L."/>
            <person name="Ni X."/>
            <person name="Tian J."/>
            <person name="Zhou Y."/>
            <person name="Sheng Y."/>
            <person name="Liu T."/>
            <person name="Pan Y."/>
            <person name="Xia L."/>
            <person name="Li J."/>
            <person name="Zhao F."/>
            <person name="Cao W."/>
        </authorList>
    </citation>
    <scope>NUCLEOTIDE SEQUENCE</scope>
    <source>
        <strain evidence="1">Dsil-2018</strain>
    </source>
</reference>
<evidence type="ECO:0000313" key="2">
    <source>
        <dbReference type="Proteomes" id="UP000821865"/>
    </source>
</evidence>
<sequence>MQRAKANNFPIAVTACLMEKLREQIKNRAGQDGVDKDDLIDCPSLRRRALAMFVVCFSISFVFYVHAFSTSQYNEYWIPCLTIVITLETYVAMHFLITGVAPVTVLTACFLLTGFIQCALSIAAGTEFDTITRALLVLSKGISKVLLVHCYTYVLELFPSAVRAGVACWALASGRVSAMFAAITFVLKPAGRKDVVFASAGLFLFASLLVIRCPAPRDCVEEARIVAMHPSDSSRMSMDYMKRTLGQRALRKRYKTASVESLKSSRKNR</sequence>